<comment type="caution">
    <text evidence="2">The sequence shown here is derived from an EMBL/GenBank/DDBJ whole genome shotgun (WGS) entry which is preliminary data.</text>
</comment>
<evidence type="ECO:0000313" key="3">
    <source>
        <dbReference type="Proteomes" id="UP000249016"/>
    </source>
</evidence>
<protein>
    <recommendedName>
        <fullName evidence="1">DUF5977 domain-containing protein</fullName>
    </recommendedName>
</protein>
<gene>
    <name evidence="2" type="ORF">HMF3257_20910</name>
</gene>
<keyword evidence="3" id="KW-1185">Reference proteome</keyword>
<feature type="domain" description="DUF5977" evidence="1">
    <location>
        <begin position="477"/>
        <end position="544"/>
    </location>
</feature>
<dbReference type="Pfam" id="PF19404">
    <property type="entry name" value="DUF5977"/>
    <property type="match status" value="1"/>
</dbReference>
<accession>A0A327NQH3</accession>
<sequence>MPTLFSPLKLAQNPIVVNVDAADPITIVTRSGLRYFLELMVPDYYGANTFSRLVEFEGSERPPEAVAGGYIYRGAFFELQDQLDSLLERTAPTFGQVGISVCDGLITPYYVKYRIENNDVTIVQQSLPVQYAIKAGISERDFSVYKHNFFTDYIGKSGRFLTWGEDGKRVQPNQPEFLYWLCNCSPLPAGLKLQVEVLGTASVYPPDIFTAATLASITPMTVYCLAVGPEALGLTTRPGVVAGYKVWLEDSAGNILTEVRSYRMDPEFRRNVRFVLFANSLGGYDTLCLTGQGEETLTLARNISDRYPDYAYNPQYAEKVINSATGERQLTINTGWLKESGRNYLQELALTKDAYIATDRAFLPLIPSMDSIRHWVDDEGPIGRQLTFKYANPERNFSNLPALTIAQARETGWRPKATACLLDDNGRRTGKKGVMLIEKYYLDDNTRVVETPIKANTPGTAGYISPADSADCATTPYLSVAVSGAGSFVRTTCPAGQFGGYATITIPAGTYGSEISQADADAKASAAWAALNTQDYANTNGSCVLGAQYYAWTVPGGKFHYRTNSPVNFYIYSTGSYPAGNIWTLPSGPDVYAINTNDLDLPIGVSATSAQWVYEMKSPIGAGTGQVKIYVNGVLKETRTLDYNSGVGRPLFNGFTGVAGDKVYMEFTHIQFGS</sequence>
<proteinExistence type="predicted"/>
<name>A0A327NQH3_9BACT</name>
<dbReference type="AlphaFoldDB" id="A0A327NQH3"/>
<evidence type="ECO:0000259" key="1">
    <source>
        <dbReference type="Pfam" id="PF19404"/>
    </source>
</evidence>
<reference evidence="2 3" key="1">
    <citation type="submission" date="2018-06" db="EMBL/GenBank/DDBJ databases">
        <title>Spirosoma sp. HMF3257 Genome sequencing and assembly.</title>
        <authorList>
            <person name="Kang H."/>
            <person name="Cha I."/>
            <person name="Kim H."/>
            <person name="Kang J."/>
            <person name="Joh K."/>
        </authorList>
    </citation>
    <scope>NUCLEOTIDE SEQUENCE [LARGE SCALE GENOMIC DNA]</scope>
    <source>
        <strain evidence="2 3">HMF3257</strain>
    </source>
</reference>
<dbReference type="OrthoDB" id="1488462at2"/>
<evidence type="ECO:0000313" key="2">
    <source>
        <dbReference type="EMBL" id="RAI76024.1"/>
    </source>
</evidence>
<dbReference type="EMBL" id="QLII01000001">
    <property type="protein sequence ID" value="RAI76024.1"/>
    <property type="molecule type" value="Genomic_DNA"/>
</dbReference>
<dbReference type="RefSeq" id="WP_111345096.1">
    <property type="nucleotide sequence ID" value="NZ_QLII01000001.1"/>
</dbReference>
<dbReference type="Proteomes" id="UP000249016">
    <property type="component" value="Unassembled WGS sequence"/>
</dbReference>
<dbReference type="InterPro" id="IPR046020">
    <property type="entry name" value="DUF5977"/>
</dbReference>
<organism evidence="2 3">
    <name type="scientific">Spirosoma telluris</name>
    <dbReference type="NCBI Taxonomy" id="2183553"/>
    <lineage>
        <taxon>Bacteria</taxon>
        <taxon>Pseudomonadati</taxon>
        <taxon>Bacteroidota</taxon>
        <taxon>Cytophagia</taxon>
        <taxon>Cytophagales</taxon>
        <taxon>Cytophagaceae</taxon>
        <taxon>Spirosoma</taxon>
    </lineage>
</organism>